<protein>
    <submittedName>
        <fullName evidence="1">Uncharacterized protein</fullName>
    </submittedName>
</protein>
<proteinExistence type="predicted"/>
<name>A0ABT4RHM2_9ACTN</name>
<dbReference type="Proteomes" id="UP001147700">
    <property type="component" value="Unassembled WGS sequence"/>
</dbReference>
<gene>
    <name evidence="1" type="ORF">OJ962_11090</name>
</gene>
<organism evidence="1 2">
    <name type="scientific">Solirubrobacter deserti</name>
    <dbReference type="NCBI Taxonomy" id="2282478"/>
    <lineage>
        <taxon>Bacteria</taxon>
        <taxon>Bacillati</taxon>
        <taxon>Actinomycetota</taxon>
        <taxon>Thermoleophilia</taxon>
        <taxon>Solirubrobacterales</taxon>
        <taxon>Solirubrobacteraceae</taxon>
        <taxon>Solirubrobacter</taxon>
    </lineage>
</organism>
<accession>A0ABT4RHM2</accession>
<keyword evidence="2" id="KW-1185">Reference proteome</keyword>
<dbReference type="EMBL" id="JAPCID010000013">
    <property type="protein sequence ID" value="MDA0138049.1"/>
    <property type="molecule type" value="Genomic_DNA"/>
</dbReference>
<reference evidence="1" key="1">
    <citation type="submission" date="2022-10" db="EMBL/GenBank/DDBJ databases">
        <title>The WGS of Solirubrobacter sp. CPCC 204708.</title>
        <authorList>
            <person name="Jiang Z."/>
        </authorList>
    </citation>
    <scope>NUCLEOTIDE SEQUENCE</scope>
    <source>
        <strain evidence="1">CPCC 204708</strain>
    </source>
</reference>
<dbReference type="RefSeq" id="WP_202954125.1">
    <property type="nucleotide sequence ID" value="NZ_JAPCID010000013.1"/>
</dbReference>
<comment type="caution">
    <text evidence="1">The sequence shown here is derived from an EMBL/GenBank/DDBJ whole genome shotgun (WGS) entry which is preliminary data.</text>
</comment>
<sequence length="125" mass="14370">MNEDDLTAIETAGSMTEALETLERARGHLFSFHQLIGEADFQLDEVLDGLRELGRTELADKLESELVGRDVLPGRWTFQIVEEFEDGYYSVFREHEKAIRDALTDGERHVHEARLRAERRPAGDR</sequence>
<evidence type="ECO:0000313" key="2">
    <source>
        <dbReference type="Proteomes" id="UP001147700"/>
    </source>
</evidence>
<evidence type="ECO:0000313" key="1">
    <source>
        <dbReference type="EMBL" id="MDA0138049.1"/>
    </source>
</evidence>